<accession>A9US42</accession>
<dbReference type="InterPro" id="IPR011009">
    <property type="entry name" value="Kinase-like_dom_sf"/>
</dbReference>
<evidence type="ECO:0000256" key="5">
    <source>
        <dbReference type="ARBA" id="ARBA00022840"/>
    </source>
</evidence>
<feature type="compositionally biased region" description="Low complexity" evidence="6">
    <location>
        <begin position="329"/>
        <end position="343"/>
    </location>
</feature>
<dbReference type="PROSITE" id="PS00108">
    <property type="entry name" value="PROTEIN_KINASE_ST"/>
    <property type="match status" value="1"/>
</dbReference>
<dbReference type="EMBL" id="CH991544">
    <property type="protein sequence ID" value="EDQ91713.1"/>
    <property type="molecule type" value="Genomic_DNA"/>
</dbReference>
<dbReference type="InterPro" id="IPR008271">
    <property type="entry name" value="Ser/Thr_kinase_AS"/>
</dbReference>
<protein>
    <recommendedName>
        <fullName evidence="7">Protein kinase domain-containing protein</fullName>
    </recommendedName>
</protein>
<dbReference type="Proteomes" id="UP000001357">
    <property type="component" value="Unassembled WGS sequence"/>
</dbReference>
<keyword evidence="2" id="KW-0808">Transferase</keyword>
<feature type="compositionally biased region" description="Low complexity" evidence="6">
    <location>
        <begin position="377"/>
        <end position="389"/>
    </location>
</feature>
<evidence type="ECO:0000256" key="3">
    <source>
        <dbReference type="ARBA" id="ARBA00022741"/>
    </source>
</evidence>
<evidence type="ECO:0000313" key="9">
    <source>
        <dbReference type="Proteomes" id="UP000001357"/>
    </source>
</evidence>
<keyword evidence="4" id="KW-0418">Kinase</keyword>
<dbReference type="AlphaFoldDB" id="A9US42"/>
<dbReference type="CDD" id="cd14014">
    <property type="entry name" value="STKc_PknB_like"/>
    <property type="match status" value="1"/>
</dbReference>
<dbReference type="GeneID" id="5888769"/>
<keyword evidence="3" id="KW-0547">Nucleotide-binding</keyword>
<evidence type="ECO:0000313" key="8">
    <source>
        <dbReference type="EMBL" id="EDQ91713.1"/>
    </source>
</evidence>
<dbReference type="GO" id="GO:0007165">
    <property type="term" value="P:signal transduction"/>
    <property type="evidence" value="ECO:0000318"/>
    <property type="project" value="GO_Central"/>
</dbReference>
<keyword evidence="9" id="KW-1185">Reference proteome</keyword>
<dbReference type="PANTHER" id="PTHR43895">
    <property type="entry name" value="CALCIUM/CALMODULIN-DEPENDENT PROTEIN KINASE KINASE-RELATED"/>
    <property type="match status" value="1"/>
</dbReference>
<dbReference type="Pfam" id="PF00069">
    <property type="entry name" value="Pkinase"/>
    <property type="match status" value="1"/>
</dbReference>
<dbReference type="KEGG" id="mbr:MONBRDRAFT_22797"/>
<dbReference type="InParanoid" id="A9US42"/>
<reference evidence="8 9" key="1">
    <citation type="journal article" date="2008" name="Nature">
        <title>The genome of the choanoflagellate Monosiga brevicollis and the origin of metazoans.</title>
        <authorList>
            <consortium name="JGI Sequencing"/>
            <person name="King N."/>
            <person name="Westbrook M.J."/>
            <person name="Young S.L."/>
            <person name="Kuo A."/>
            <person name="Abedin M."/>
            <person name="Chapman J."/>
            <person name="Fairclough S."/>
            <person name="Hellsten U."/>
            <person name="Isogai Y."/>
            <person name="Letunic I."/>
            <person name="Marr M."/>
            <person name="Pincus D."/>
            <person name="Putnam N."/>
            <person name="Rokas A."/>
            <person name="Wright K.J."/>
            <person name="Zuzow R."/>
            <person name="Dirks W."/>
            <person name="Good M."/>
            <person name="Goodstein D."/>
            <person name="Lemons D."/>
            <person name="Li W."/>
            <person name="Lyons J.B."/>
            <person name="Morris A."/>
            <person name="Nichols S."/>
            <person name="Richter D.J."/>
            <person name="Salamov A."/>
            <person name="Bork P."/>
            <person name="Lim W.A."/>
            <person name="Manning G."/>
            <person name="Miller W.T."/>
            <person name="McGinnis W."/>
            <person name="Shapiro H."/>
            <person name="Tjian R."/>
            <person name="Grigoriev I.V."/>
            <person name="Rokhsar D."/>
        </authorList>
    </citation>
    <scope>NUCLEOTIDE SEQUENCE [LARGE SCALE GENOMIC DNA]</scope>
    <source>
        <strain evidence="9">MX1 / ATCC 50154</strain>
    </source>
</reference>
<evidence type="ECO:0000256" key="2">
    <source>
        <dbReference type="ARBA" id="ARBA00022679"/>
    </source>
</evidence>
<dbReference type="RefSeq" id="XP_001742999.1">
    <property type="nucleotide sequence ID" value="XM_001742947.1"/>
</dbReference>
<proteinExistence type="predicted"/>
<sequence length="409" mass="44579">MALRVGQSAATPAAPVVDGRYLLLKCLHEGSLANVHLATDVQASSAVVLKILHTSKRSYEREVAMMQTMQGAPHVVQLLDHFIDAQERPCIVMAHMEHGTLLEYIQPNAPHLLTVEHACRWGRHLVAGALQLALRNLVHGDIKPENCLINARGELILHDLGCAVGVGYKHGGQPAGTRAYLAPEVLLGQPSSSAQDAWAVGLVLFAILFADLPWERAMPSDPNYRLYLQSNSLPDPHQRLHLLTPAFRTWLHRLLDPDPRRRASLAEMHAFLQAHPAWFVNQIASPPSSLGSTTESSSASARASPSPAVSPAPPRGSPSHHGVTTQQRPYDQVQQQEPYQHQHPNARPGSSDARQLSYQHMFSPARSSTPPTPTTPRSPTTPETPSTRSDGQGSIQGPMDYRVVLGTCP</sequence>
<feature type="domain" description="Protein kinase" evidence="7">
    <location>
        <begin position="21"/>
        <end position="272"/>
    </location>
</feature>
<dbReference type="GO" id="GO:0005524">
    <property type="term" value="F:ATP binding"/>
    <property type="evidence" value="ECO:0007669"/>
    <property type="project" value="UniProtKB-KW"/>
</dbReference>
<gene>
    <name evidence="8" type="ORF">MONBRDRAFT_22797</name>
</gene>
<dbReference type="PANTHER" id="PTHR43895:SF150">
    <property type="entry name" value="SERINE_THREONINE-PROTEIN KINASE STK11"/>
    <property type="match status" value="1"/>
</dbReference>
<evidence type="ECO:0000256" key="6">
    <source>
        <dbReference type="SAM" id="MobiDB-lite"/>
    </source>
</evidence>
<dbReference type="Gene3D" id="1.10.510.10">
    <property type="entry name" value="Transferase(Phosphotransferase) domain 1"/>
    <property type="match status" value="1"/>
</dbReference>
<dbReference type="GO" id="GO:0004674">
    <property type="term" value="F:protein serine/threonine kinase activity"/>
    <property type="evidence" value="ECO:0000318"/>
    <property type="project" value="GO_Central"/>
</dbReference>
<feature type="region of interest" description="Disordered" evidence="6">
    <location>
        <begin position="287"/>
        <end position="409"/>
    </location>
</feature>
<dbReference type="PROSITE" id="PS50011">
    <property type="entry name" value="PROTEIN_KINASE_DOM"/>
    <property type="match status" value="1"/>
</dbReference>
<evidence type="ECO:0000256" key="1">
    <source>
        <dbReference type="ARBA" id="ARBA00022527"/>
    </source>
</evidence>
<name>A9US42_MONBE</name>
<dbReference type="FunCoup" id="A9US42">
    <property type="interactions" value="139"/>
</dbReference>
<keyword evidence="1" id="KW-0723">Serine/threonine-protein kinase</keyword>
<dbReference type="eggNOG" id="KOG0588">
    <property type="taxonomic scope" value="Eukaryota"/>
</dbReference>
<organism evidence="8 9">
    <name type="scientific">Monosiga brevicollis</name>
    <name type="common">Choanoflagellate</name>
    <dbReference type="NCBI Taxonomy" id="81824"/>
    <lineage>
        <taxon>Eukaryota</taxon>
        <taxon>Choanoflagellata</taxon>
        <taxon>Craspedida</taxon>
        <taxon>Salpingoecidae</taxon>
        <taxon>Monosiga</taxon>
    </lineage>
</organism>
<dbReference type="SUPFAM" id="SSF56112">
    <property type="entry name" value="Protein kinase-like (PK-like)"/>
    <property type="match status" value="1"/>
</dbReference>
<dbReference type="STRING" id="81824.A9US42"/>
<feature type="compositionally biased region" description="Low complexity" evidence="6">
    <location>
        <begin position="287"/>
        <end position="307"/>
    </location>
</feature>
<evidence type="ECO:0000259" key="7">
    <source>
        <dbReference type="PROSITE" id="PS50011"/>
    </source>
</evidence>
<evidence type="ECO:0000256" key="4">
    <source>
        <dbReference type="ARBA" id="ARBA00022777"/>
    </source>
</evidence>
<keyword evidence="5" id="KW-0067">ATP-binding</keyword>
<dbReference type="SMART" id="SM00220">
    <property type="entry name" value="S_TKc"/>
    <property type="match status" value="1"/>
</dbReference>
<dbReference type="InterPro" id="IPR000719">
    <property type="entry name" value="Prot_kinase_dom"/>
</dbReference>